<sequence length="59" mass="6888">MYLCIKKVILWMVGKNGRYLHLPLPLQLQLQVQREANEPANNAESQRNIARLVIVVKLY</sequence>
<evidence type="ECO:0000313" key="1">
    <source>
        <dbReference type="EMBL" id="QHU11162.1"/>
    </source>
</evidence>
<organism evidence="1">
    <name type="scientific">viral metagenome</name>
    <dbReference type="NCBI Taxonomy" id="1070528"/>
    <lineage>
        <taxon>unclassified sequences</taxon>
        <taxon>metagenomes</taxon>
        <taxon>organismal metagenomes</taxon>
    </lineage>
</organism>
<dbReference type="EMBL" id="MN740779">
    <property type="protein sequence ID" value="QHU11162.1"/>
    <property type="molecule type" value="Genomic_DNA"/>
</dbReference>
<protein>
    <submittedName>
        <fullName evidence="1">Uncharacterized protein</fullName>
    </submittedName>
</protein>
<accession>A0A6C0JZF0</accession>
<reference evidence="1" key="1">
    <citation type="journal article" date="2020" name="Nature">
        <title>Giant virus diversity and host interactions through global metagenomics.</title>
        <authorList>
            <person name="Schulz F."/>
            <person name="Roux S."/>
            <person name="Paez-Espino D."/>
            <person name="Jungbluth S."/>
            <person name="Walsh D.A."/>
            <person name="Denef V.J."/>
            <person name="McMahon K.D."/>
            <person name="Konstantinidis K.T."/>
            <person name="Eloe-Fadrosh E.A."/>
            <person name="Kyrpides N.C."/>
            <person name="Woyke T."/>
        </authorList>
    </citation>
    <scope>NUCLEOTIDE SEQUENCE</scope>
    <source>
        <strain evidence="1">GVMAG-S-1101165-84</strain>
    </source>
</reference>
<proteinExistence type="predicted"/>
<dbReference type="AlphaFoldDB" id="A0A6C0JZF0"/>
<name>A0A6C0JZF0_9ZZZZ</name>